<protein>
    <submittedName>
        <fullName evidence="1">Uncharacterized protein</fullName>
    </submittedName>
</protein>
<dbReference type="AlphaFoldDB" id="A0A7W9UW67"/>
<comment type="caution">
    <text evidence="1">The sequence shown here is derived from an EMBL/GenBank/DDBJ whole genome shotgun (WGS) entry which is preliminary data.</text>
</comment>
<dbReference type="Proteomes" id="UP000585836">
    <property type="component" value="Unassembled WGS sequence"/>
</dbReference>
<dbReference type="RefSeq" id="WP_184974588.1">
    <property type="nucleotide sequence ID" value="NZ_JACHJK010000024.1"/>
</dbReference>
<accession>A0A7W9UW67</accession>
<sequence length="305" mass="32905">MTAQPARLLDCGHCYEEQGEEVHPHPECPIGQPGPAVDRTTVARALVALRAGNHITARLLLESAMNPADAAQSPAARDALRDRIAEALLTTRRTDYADLNVKADHRNHRFDARCALCAYDVDALTDAVLAVLPEQVDRAAVALAEVRRLCELTIKASVRVQAIDQARDTLTLIDRIMSGPPPATDDEGLSGPCDCGEGAMHYTAAECPAELRRLAGEQPTNSEARTQLASLAVNVANALRDEKRHYEIACRENAELRATVDRVRALHDSLEATSELTSPDDEITRGAAAKRIAAALDGYMPPPSV</sequence>
<organism evidence="1 2">
    <name type="scientific">Streptomyces echinatus</name>
    <dbReference type="NCBI Taxonomy" id="67293"/>
    <lineage>
        <taxon>Bacteria</taxon>
        <taxon>Bacillati</taxon>
        <taxon>Actinomycetota</taxon>
        <taxon>Actinomycetes</taxon>
        <taxon>Kitasatosporales</taxon>
        <taxon>Streptomycetaceae</taxon>
        <taxon>Streptomyces</taxon>
    </lineage>
</organism>
<evidence type="ECO:0000313" key="2">
    <source>
        <dbReference type="Proteomes" id="UP000585836"/>
    </source>
</evidence>
<proteinExistence type="predicted"/>
<dbReference type="EMBL" id="JACHJK010000024">
    <property type="protein sequence ID" value="MBB5932354.1"/>
    <property type="molecule type" value="Genomic_DNA"/>
</dbReference>
<reference evidence="1 2" key="1">
    <citation type="submission" date="2020-08" db="EMBL/GenBank/DDBJ databases">
        <title>Genomic Encyclopedia of Type Strains, Phase III (KMG-III): the genomes of soil and plant-associated and newly described type strains.</title>
        <authorList>
            <person name="Whitman W."/>
        </authorList>
    </citation>
    <scope>NUCLEOTIDE SEQUENCE [LARGE SCALE GENOMIC DNA]</scope>
    <source>
        <strain evidence="1 2">CECT 3313</strain>
    </source>
</reference>
<name>A0A7W9UW67_9ACTN</name>
<keyword evidence="2" id="KW-1185">Reference proteome</keyword>
<gene>
    <name evidence="1" type="ORF">FHS34_007864</name>
</gene>
<evidence type="ECO:0000313" key="1">
    <source>
        <dbReference type="EMBL" id="MBB5932354.1"/>
    </source>
</evidence>